<reference evidence="1" key="1">
    <citation type="submission" date="2016-04" db="EMBL/GenBank/DDBJ databases">
        <authorList>
            <person name="Evans L.H."/>
            <person name="Alamgir A."/>
            <person name="Owens N."/>
            <person name="Weber N.D."/>
            <person name="Virtaneva K."/>
            <person name="Barbian K."/>
            <person name="Babar A."/>
            <person name="Rosenke K."/>
        </authorList>
    </citation>
    <scope>NUCLEOTIDE SEQUENCE</scope>
    <source>
        <strain evidence="1">86-1</strain>
    </source>
</reference>
<sequence length="72" mass="8848">MFFERSEVSLSRKNGMFHSAQEDKKRIWKYYWHNLLSQLDKYYKYVFLVGFLRLKVTLCDANEVYRLSLIKC</sequence>
<name>A0A212JTQ8_9BACT</name>
<accession>A0A212JTQ8</accession>
<evidence type="ECO:0000313" key="1">
    <source>
        <dbReference type="EMBL" id="SBW02823.1"/>
    </source>
</evidence>
<gene>
    <name evidence="1" type="ORF">KL86DYS1_30413</name>
</gene>
<dbReference type="AlphaFoldDB" id="A0A212JTQ8"/>
<dbReference type="EMBL" id="FLUM01000003">
    <property type="protein sequence ID" value="SBW02823.1"/>
    <property type="molecule type" value="Genomic_DNA"/>
</dbReference>
<protein>
    <submittedName>
        <fullName evidence="1">Uncharacterized protein</fullName>
    </submittedName>
</protein>
<organism evidence="1">
    <name type="scientific">uncultured Dysgonomonas sp</name>
    <dbReference type="NCBI Taxonomy" id="206096"/>
    <lineage>
        <taxon>Bacteria</taxon>
        <taxon>Pseudomonadati</taxon>
        <taxon>Bacteroidota</taxon>
        <taxon>Bacteroidia</taxon>
        <taxon>Bacteroidales</taxon>
        <taxon>Dysgonomonadaceae</taxon>
        <taxon>Dysgonomonas</taxon>
        <taxon>environmental samples</taxon>
    </lineage>
</organism>
<proteinExistence type="predicted"/>